<evidence type="ECO:0000256" key="11">
    <source>
        <dbReference type="SAM" id="MobiDB-lite"/>
    </source>
</evidence>
<dbReference type="Pfam" id="PF02705">
    <property type="entry name" value="K_trans"/>
    <property type="match status" value="1"/>
</dbReference>
<dbReference type="NCBIfam" id="TIGR00794">
    <property type="entry name" value="kup"/>
    <property type="match status" value="1"/>
</dbReference>
<accession>A0A6P6S6P3</accession>
<dbReference type="PANTHER" id="PTHR30540">
    <property type="entry name" value="OSMOTIC STRESS POTASSIUM TRANSPORTER"/>
    <property type="match status" value="1"/>
</dbReference>
<evidence type="ECO:0000256" key="7">
    <source>
        <dbReference type="ARBA" id="ARBA00022989"/>
    </source>
</evidence>
<evidence type="ECO:0000256" key="2">
    <source>
        <dbReference type="ARBA" id="ARBA00008440"/>
    </source>
</evidence>
<feature type="region of interest" description="Disordered" evidence="11">
    <location>
        <begin position="690"/>
        <end position="725"/>
    </location>
</feature>
<evidence type="ECO:0000256" key="4">
    <source>
        <dbReference type="ARBA" id="ARBA00022538"/>
    </source>
</evidence>
<dbReference type="AlphaFoldDB" id="A0A6P6S6P3"/>
<evidence type="ECO:0000259" key="12">
    <source>
        <dbReference type="Pfam" id="PF02705"/>
    </source>
</evidence>
<reference evidence="14" key="1">
    <citation type="journal article" date="2025" name="Foods">
        <title>Unveiling the Microbial Signatures of Arabica Coffee Cherries: Insights into Ripeness Specific Diversity, Functional Traits, and Implications for Quality and Safety.</title>
        <authorList>
            <consortium name="RefSeq"/>
            <person name="Tenea G.N."/>
            <person name="Cifuentes V."/>
            <person name="Reyes P."/>
            <person name="Cevallos-Vallejos M."/>
        </authorList>
    </citation>
    <scope>NUCLEOTIDE SEQUENCE [LARGE SCALE GENOMIC DNA]</scope>
</reference>
<keyword evidence="4 10" id="KW-0633">Potassium transport</keyword>
<feature type="transmembrane region" description="Helical" evidence="10">
    <location>
        <begin position="278"/>
        <end position="300"/>
    </location>
</feature>
<feature type="transmembrane region" description="Helical" evidence="10">
    <location>
        <begin position="397"/>
        <end position="424"/>
    </location>
</feature>
<dbReference type="GO" id="GO:0005886">
    <property type="term" value="C:plasma membrane"/>
    <property type="evidence" value="ECO:0007669"/>
    <property type="project" value="UniProtKB-SubCell"/>
</dbReference>
<protein>
    <recommendedName>
        <fullName evidence="10">Potassium transporter</fullName>
    </recommendedName>
</protein>
<dbReference type="Pfam" id="PF22776">
    <property type="entry name" value="K_trans_C"/>
    <property type="match status" value="1"/>
</dbReference>
<proteinExistence type="inferred from homology"/>
<evidence type="ECO:0000313" key="15">
    <source>
        <dbReference type="RefSeq" id="XP_027061097.1"/>
    </source>
</evidence>
<feature type="transmembrane region" description="Helical" evidence="10">
    <location>
        <begin position="535"/>
        <end position="555"/>
    </location>
</feature>
<sequence length="836" mass="93254">MHGAVEEAEVGSSFPPPTPSEGVTADDDKDEIKERSFRKSTANNLKDRKLSWAKLRRIDSLNLEAGTVSGKRTGGGHGNKDLGWKTTLSLAFQSIGVIYGDIGTSPLYVYSSTFPDGIHDKNDLLGVLSLIIYTLTLLPLIKYVCIVLWANDNGNGGTFALYSLICRHAKVSLIPNQQPEDTEVSNYKIDIPSNQLRRAQKVKETLEGSKVAKIILVFLPILGTSMVMGDGILTPCISVLSAVSGITSLKQDAVVGISIAILIVLFSVQRFGTDKVGFSFAPAISLWFLCIGLTGFYNLFKHDPGVLRAFNPKYIFDYFRRNGKKGWKSLGGVVLCVTGTEAMFADLSHFSVRAVQISFSSVVFPTLISTYLGQAAYLMKFPENVGNTFYKSVPDSIYWPTFVIAVVAAIIASQAMISAAFAIISQALNLGCFPRVRVVHTSAKYEGQVYIPELNYFIMTACIMVTAIFRTTEKIGNAYGIAVVSVFVITSSLVTLIMTFIWKASIWWIALFFLTFFCTDSIYLSAVLSKFIQGGYLPIAFSFFLMTTMGIWHYVYKERYLFELENKVSSDYVKDLARNPQIRRVPGIGLLYSELVQGIPPIFPHFVSNIPTVYSVTVLVSIKSLPISKVPLDERFLFRQVEPRDYRVFRCVVRYGYNDRIEEPQVFEQQLVENLKEFIRHEHFILEDASREQMPDSDIQDSGLMQKDGNPRKSGSKTVHVEESLPEVQQSATGVSSSSIQSFNAAKSTNSSIRTIPGSTQLGVEEELQIVQRAKEQGVFYLLGEAEVVAKQDSSFFKKFVVNYAYNFLRKNVRQGQKLLEIPRTRLLKVGMVYEV</sequence>
<feature type="region of interest" description="Disordered" evidence="11">
    <location>
        <begin position="1"/>
        <end position="38"/>
    </location>
</feature>
<evidence type="ECO:0000256" key="6">
    <source>
        <dbReference type="ARBA" id="ARBA00022958"/>
    </source>
</evidence>
<evidence type="ECO:0000256" key="5">
    <source>
        <dbReference type="ARBA" id="ARBA00022692"/>
    </source>
</evidence>
<feature type="domain" description="K+ potassium transporter C-terminal" evidence="13">
    <location>
        <begin position="586"/>
        <end position="835"/>
    </location>
</feature>
<feature type="transmembrane region" description="Helical" evidence="10">
    <location>
        <begin position="478"/>
        <end position="501"/>
    </location>
</feature>
<dbReference type="GO" id="GO:0015079">
    <property type="term" value="F:potassium ion transmembrane transporter activity"/>
    <property type="evidence" value="ECO:0007669"/>
    <property type="project" value="UniProtKB-UniRule"/>
</dbReference>
<keyword evidence="8 10" id="KW-0406">Ion transport</keyword>
<organism evidence="14 15">
    <name type="scientific">Coffea arabica</name>
    <name type="common">Arabian coffee</name>
    <dbReference type="NCBI Taxonomy" id="13443"/>
    <lineage>
        <taxon>Eukaryota</taxon>
        <taxon>Viridiplantae</taxon>
        <taxon>Streptophyta</taxon>
        <taxon>Embryophyta</taxon>
        <taxon>Tracheophyta</taxon>
        <taxon>Spermatophyta</taxon>
        <taxon>Magnoliopsida</taxon>
        <taxon>eudicotyledons</taxon>
        <taxon>Gunneridae</taxon>
        <taxon>Pentapetalae</taxon>
        <taxon>asterids</taxon>
        <taxon>lamiids</taxon>
        <taxon>Gentianales</taxon>
        <taxon>Rubiaceae</taxon>
        <taxon>Ixoroideae</taxon>
        <taxon>Gardenieae complex</taxon>
        <taxon>Bertiereae - Coffeeae clade</taxon>
        <taxon>Coffeeae</taxon>
        <taxon>Coffea</taxon>
    </lineage>
</organism>
<keyword evidence="7 10" id="KW-1133">Transmembrane helix</keyword>
<dbReference type="InterPro" id="IPR053952">
    <property type="entry name" value="K_trans_C"/>
</dbReference>
<keyword evidence="9 10" id="KW-0472">Membrane</keyword>
<keyword evidence="14" id="KW-1185">Reference proteome</keyword>
<feature type="transmembrane region" description="Helical" evidence="10">
    <location>
        <begin position="454"/>
        <end position="471"/>
    </location>
</feature>
<evidence type="ECO:0000256" key="9">
    <source>
        <dbReference type="ARBA" id="ARBA00023136"/>
    </source>
</evidence>
<dbReference type="OrthoDB" id="504708at2759"/>
<dbReference type="PANTHER" id="PTHR30540:SF94">
    <property type="entry name" value="POTASSIUM TRANSPORTER 5"/>
    <property type="match status" value="1"/>
</dbReference>
<evidence type="ECO:0000313" key="14">
    <source>
        <dbReference type="Proteomes" id="UP001652660"/>
    </source>
</evidence>
<name>A0A6P6S6P3_COFAR</name>
<evidence type="ECO:0000256" key="1">
    <source>
        <dbReference type="ARBA" id="ARBA00004651"/>
    </source>
</evidence>
<comment type="subcellular location">
    <subcellularLocation>
        <location evidence="1">Cell membrane</location>
        <topology evidence="1">Multi-pass membrane protein</topology>
    </subcellularLocation>
    <subcellularLocation>
        <location evidence="10">Membrane</location>
        <topology evidence="10">Multi-pass membrane protein</topology>
    </subcellularLocation>
</comment>
<dbReference type="InterPro" id="IPR053951">
    <property type="entry name" value="K_trans_N"/>
</dbReference>
<feature type="transmembrane region" description="Helical" evidence="10">
    <location>
        <begin position="357"/>
        <end position="377"/>
    </location>
</feature>
<feature type="transmembrane region" description="Helical" evidence="10">
    <location>
        <begin position="253"/>
        <end position="272"/>
    </location>
</feature>
<reference evidence="15" key="2">
    <citation type="submission" date="2025-08" db="UniProtKB">
        <authorList>
            <consortium name="RefSeq"/>
        </authorList>
    </citation>
    <scope>IDENTIFICATION</scope>
    <source>
        <tissue evidence="15">Leaves</tissue>
    </source>
</reference>
<feature type="domain" description="K+ potassium transporter integral membrane" evidence="12">
    <location>
        <begin position="90"/>
        <end position="571"/>
    </location>
</feature>
<feature type="transmembrane region" description="Helical" evidence="10">
    <location>
        <begin position="124"/>
        <end position="150"/>
    </location>
</feature>
<comment type="similarity">
    <text evidence="2 10">Belongs to the HAK/KUP transporter (TC 2.A.72.3) family.</text>
</comment>
<keyword evidence="5 10" id="KW-0812">Transmembrane</keyword>
<feature type="transmembrane region" description="Helical" evidence="10">
    <location>
        <begin position="214"/>
        <end position="241"/>
    </location>
</feature>
<keyword evidence="6 10" id="KW-0630">Potassium</keyword>
<evidence type="ECO:0000259" key="13">
    <source>
        <dbReference type="Pfam" id="PF22776"/>
    </source>
</evidence>
<dbReference type="GeneID" id="113687762"/>
<comment type="function">
    <text evidence="10">Potassium transporter.</text>
</comment>
<evidence type="ECO:0000256" key="8">
    <source>
        <dbReference type="ARBA" id="ARBA00023065"/>
    </source>
</evidence>
<feature type="transmembrane region" description="Helical" evidence="10">
    <location>
        <begin position="507"/>
        <end position="528"/>
    </location>
</feature>
<evidence type="ECO:0000256" key="3">
    <source>
        <dbReference type="ARBA" id="ARBA00022448"/>
    </source>
</evidence>
<comment type="caution">
    <text evidence="10">Lacks conserved residue(s) required for the propagation of feature annotation.</text>
</comment>
<keyword evidence="3" id="KW-0813">Transport</keyword>
<gene>
    <name evidence="15" type="primary">LOC113687762</name>
</gene>
<dbReference type="InterPro" id="IPR003855">
    <property type="entry name" value="K+_transporter"/>
</dbReference>
<dbReference type="Proteomes" id="UP001652660">
    <property type="component" value="Chromosome 5e"/>
</dbReference>
<evidence type="ECO:0000256" key="10">
    <source>
        <dbReference type="RuleBase" id="RU321113"/>
    </source>
</evidence>
<dbReference type="RefSeq" id="XP_027061097.1">
    <property type="nucleotide sequence ID" value="XM_027205296.2"/>
</dbReference>